<feature type="region of interest" description="Disordered" evidence="1">
    <location>
        <begin position="146"/>
        <end position="167"/>
    </location>
</feature>
<dbReference type="EMBL" id="CP001670">
    <property type="protein sequence ID" value="AFZ80618.1"/>
    <property type="molecule type" value="Genomic_DNA"/>
</dbReference>
<dbReference type="InterPro" id="IPR007480">
    <property type="entry name" value="DUF529"/>
</dbReference>
<keyword evidence="2" id="KW-0732">Signal</keyword>
<accession>L0AZC5</accession>
<sequence>MEIMNILIFTIGILGSVAVDPKGTSSGSNSLQLDIAKPSVNLFSQERSTSDDIPVVKITPKNNGSVTKIVEADLLVWESESGQTSHMATVYYDGETAVSVTVRYRDVDGKSFDRFFNKDNDEWERVNTEDQDDLLNMLKKKGQNTIAHTPAPAPAPAPAARSQQRSRKPIVLNLEESDSELFDMTEEDEGRATKRVYSARQPANGLTEVIEGDFELWKSDSDDKHCKSAIIYFDEDDEPQLAYFLLEDASGRLVARRQKRDGRWNTISKDDYEKAIEDMKLGAQLSGLKDIELDISDVDANVFTVENSNEGQASCKKCTPRPGNNLTEIFELNVPLWEGKPEESCEQVILYSLSNTALLALLQINKDTGRSTSRHQKKDNRWVVISQEDFDQVLTEMREGRAQLPVATTDKPQSQGGGSKIVTLSINADPDPTRFKAFDFYMDDVKTRMFTFSGGYNPVKIVDGNQNLLWRAMSGEKCRYILVHTPDRSYTFAHLFITTTIIVDDLFSHYDGKKWSMNDSKYRDKLKAIKVKTNRIANFRMDINQRTDTTQCKVVSTDFDGISAVLLIPTKGYHAVNVHFGSQVLWQAEKDGDRCTFAVLRIIDNENVLLSLTVRKSDHKFVSVIIIKNGDKWSYIDSKTYFSNLCSLDAAKALNQALTLDINLVPHESKCKSEVSTSKRFRSLTYYPCPRNYTNALVDGPCKLWSTNAHGERCVESQVHYNHGSYALCKFTVTNIENRSTAYYFVKEGGTWKKSGIDDFYQKLSNMGSNVPESYSLKVDENFGDGACGFCNFECDVLHSSLHVPSSQRFVDALIYDSHPFWVSASIDVGCVMIFVDYKDRFPLLARLRLSNYHDGDNIYFGMKNGRWTPINATTYDQHRESLELNIIKGRTPHGESCLQLLPESKDMKKAVLPRSSKFVTLDITEISSQHCTIIKCELDDVLTSLFFVNPEQPVGSIRDGPIDIWKSESESECIFASVAHNLDHENILVYLIVRGSDDTVGVECYMKDLNVWLSIDKSSYDEHINNLRLKTPFKATFTVDITSKEDNIMCRSTSVLLDDLPTSLFIPHSGYHATKIVEGKATVWVAKGDERCVYLSTRYQGGNPYLLYLGINSEDGRDAKHYEKKDSVWTEIEKTVYDNKLANLKTANIQFNTVKYRLIGLDIKSPAVYDFDVKKDDGPNSTVMITPRSGIKMVSVSEGNLGIWETISQGVHCLKVSVNMLDSRPTMASLFIADASGNTVLYIYTKKGGEWEFTQSADYNSSYRSYTTVVLDIGNYDKKLGLEVESFTFDGKKYTKYTPSPSSNLRIMTVMDGNQMIWDSSSDDECCADVTLFSDQTENLYCYITVLASEKGTSARCFVMNSGKWFSNSTYEFRPLVNKLFVNISSTVRATLDIGSEYNEYFKVVNFDMDDVPTRLYYPLGDFIVEKVVDGQTVLWNHTPGKPFKYAMAHYSDGKCVLIDIFFELGVPGSHIYYHRQQGGIWKSVSKGNYDAQFISMGVKTDIKSTFTLDATVAFDTDECKVISCEIHGIATYFYIPKSGYHATKVIDYGLDAWTPSGNERCIFFTAYLKNGVFSLFDVVKISGSSLSSDHFRRKFLRDDDPECDGSQWYQTNASINMNRWKPTTVWDGKVKKRFNKIKASVSVLNIDTVTDDRHFYTEDRYAQGTHVIRHTARFGKYITSVKHSDLEIWKTQDGMTCIDAFVYVERGTNKLLYLLLWNPKDSGKFSILHYRRESHTSWAKTTRRRYTAMLDSLMYLSFRYGFNMDVSAKTSNHACEIVECHIQDVPACLHAPRNKFQLNTISDGDSIIWKRRCDKRVVFATVYFQNGKPYLCDIIMKNFSWDVENVCFKKDLYGWTMITKKDYVRKLALIKFKAPYRATISVDVSNVPDTCRQINMTVDGSLVEIFMPLPGYRINKITDGINVLGAPREGQVFSFYARSDDTECVVGKHIPSRSAGSGQLEKDGTEWPNIAHQNMSFWRMKYFTPKIYDYSVQA</sequence>
<proteinExistence type="predicted"/>
<reference evidence="3 4" key="1">
    <citation type="journal article" date="2012" name="BMC Genomics">
        <title>Comparative genomic analysis and phylogenetic position of Theileria equi.</title>
        <authorList>
            <person name="Kappmeyer L.S."/>
            <person name="Thiagarajan M."/>
            <person name="Herndon D.R."/>
            <person name="Ramsay J.D."/>
            <person name="Caler E."/>
            <person name="Djikeng A."/>
            <person name="Gillespie J.J."/>
            <person name="Lau A.O."/>
            <person name="Roalson E.H."/>
            <person name="Silva J.C."/>
            <person name="Silva M.G."/>
            <person name="Suarez C.E."/>
            <person name="Ueti M.W."/>
            <person name="Nene V.M."/>
            <person name="Mealey R.H."/>
            <person name="Knowles D.P."/>
            <person name="Brayton K.A."/>
        </authorList>
    </citation>
    <scope>NUCLEOTIDE SEQUENCE [LARGE SCALE GENOMIC DNA]</scope>
    <source>
        <strain evidence="3 4">WA</strain>
    </source>
</reference>
<evidence type="ECO:0000313" key="4">
    <source>
        <dbReference type="Proteomes" id="UP000031512"/>
    </source>
</evidence>
<protein>
    <recommendedName>
        <fullName evidence="5">Signal peptide containing protein</fullName>
    </recommendedName>
</protein>
<dbReference type="Pfam" id="PF04385">
    <property type="entry name" value="FAINT"/>
    <property type="match status" value="7"/>
</dbReference>
<evidence type="ECO:0000256" key="1">
    <source>
        <dbReference type="SAM" id="MobiDB-lite"/>
    </source>
</evidence>
<name>L0AZC5_THEEQ</name>
<dbReference type="VEuPathDB" id="PiroplasmaDB:BEWA_000220"/>
<evidence type="ECO:0000256" key="2">
    <source>
        <dbReference type="SAM" id="SignalP"/>
    </source>
</evidence>
<dbReference type="RefSeq" id="XP_004830284.1">
    <property type="nucleotide sequence ID" value="XM_004830227.1"/>
</dbReference>
<feature type="signal peptide" evidence="2">
    <location>
        <begin position="1"/>
        <end position="18"/>
    </location>
</feature>
<feature type="chain" id="PRO_5003939966" description="Signal peptide containing protein" evidence="2">
    <location>
        <begin position="19"/>
        <end position="1996"/>
    </location>
</feature>
<evidence type="ECO:0000313" key="3">
    <source>
        <dbReference type="EMBL" id="AFZ80618.1"/>
    </source>
</evidence>
<evidence type="ECO:0008006" key="5">
    <source>
        <dbReference type="Google" id="ProtNLM"/>
    </source>
</evidence>
<dbReference type="KEGG" id="beq:BEWA_000220"/>
<gene>
    <name evidence="3" type="ORF">BEWA_000220</name>
</gene>
<dbReference type="Proteomes" id="UP000031512">
    <property type="component" value="Chromosome 3"/>
</dbReference>
<organism evidence="3 4">
    <name type="scientific">Theileria equi strain WA</name>
    <dbReference type="NCBI Taxonomy" id="1537102"/>
    <lineage>
        <taxon>Eukaryota</taxon>
        <taxon>Sar</taxon>
        <taxon>Alveolata</taxon>
        <taxon>Apicomplexa</taxon>
        <taxon>Aconoidasida</taxon>
        <taxon>Piroplasmida</taxon>
        <taxon>Theileriidae</taxon>
        <taxon>Theileria</taxon>
    </lineage>
</organism>
<dbReference type="GeneID" id="15806404"/>
<keyword evidence="4" id="KW-1185">Reference proteome</keyword>